<feature type="transmembrane region" description="Helical" evidence="14">
    <location>
        <begin position="155"/>
        <end position="175"/>
    </location>
</feature>
<geneLocation type="mitochondrion" evidence="15"/>
<feature type="transmembrane region" description="Helical" evidence="14">
    <location>
        <begin position="68"/>
        <end position="91"/>
    </location>
</feature>
<sequence>MMMNLFSSFDPSTSLMLSLNWFIVVYFIFIIPLMYWVIPSKYVMFWMIILDFMYKEFMIILFKDKNMVLFFCTMMIMVMVINFMGLFPYIFTSSSHMVMSLTLSLSFWLTFMIYSWVNYSENMFIHLVPYGTPGMLMVFMVIIESISLVIRPMTLAIRLTANMIAGHLLLILVGSLGDKGFLYFLMMLVIQMILMILEMSVSLIQSYVFSILSSLYSSEYE</sequence>
<keyword evidence="9 14" id="KW-1133">Transmembrane helix</keyword>
<dbReference type="PRINTS" id="PR00123">
    <property type="entry name" value="ATPASEA"/>
</dbReference>
<comment type="subcellular location">
    <subcellularLocation>
        <location evidence="2">Membrane</location>
        <topology evidence="2">Multi-pass membrane protein</topology>
    </subcellularLocation>
    <subcellularLocation>
        <location evidence="13">Mitochondrion inner membrane</location>
        <topology evidence="13">Multi-pass membrane protein</topology>
    </subcellularLocation>
</comment>
<dbReference type="InterPro" id="IPR000568">
    <property type="entry name" value="ATP_synth_F0_asu"/>
</dbReference>
<gene>
    <name evidence="15" type="primary">ATP6</name>
</gene>
<keyword evidence="10" id="KW-0406">Ion transport</keyword>
<comment type="function">
    <text evidence="1">Mitochondrial membrane ATP synthase (F(1)F(0) ATP synthase or Complex V) produces ATP from ADP in the presence of a proton gradient across the membrane which is generated by electron transport complexes of the respiratory chain. F-type ATPases consist of two structural domains, F(1) - containing the extramembraneous catalytic core and F(0) - containing the membrane proton channel, linked together by a central stalk and a peripheral stalk. During catalysis, ATP synthesis in the catalytic domain of F(1) is coupled via a rotary mechanism of the central stalk subunits to proton translocation. Key component of the proton channel; it may play a direct role in the translocation of protons across the membrane.</text>
</comment>
<dbReference type="CDD" id="cd00310">
    <property type="entry name" value="ATP-synt_Fo_a_6"/>
    <property type="match status" value="1"/>
</dbReference>
<dbReference type="SUPFAM" id="SSF81336">
    <property type="entry name" value="F1F0 ATP synthase subunit A"/>
    <property type="match status" value="1"/>
</dbReference>
<keyword evidence="11 14" id="KW-0472">Membrane</keyword>
<evidence type="ECO:0000256" key="11">
    <source>
        <dbReference type="ARBA" id="ARBA00023136"/>
    </source>
</evidence>
<keyword evidence="5" id="KW-0813">Transport</keyword>
<reference evidence="15" key="1">
    <citation type="submission" date="2020-08" db="EMBL/GenBank/DDBJ databases">
        <title>DNAmark Project.</title>
        <authorList>
            <person name="Leerhoei F."/>
        </authorList>
    </citation>
    <scope>NUCLEOTIDE SEQUENCE</scope>
    <source>
        <strain evidence="15">DM729</strain>
    </source>
</reference>
<evidence type="ECO:0000256" key="7">
    <source>
        <dbReference type="ARBA" id="ARBA00022692"/>
    </source>
</evidence>
<feature type="transmembrane region" description="Helical" evidence="14">
    <location>
        <begin position="123"/>
        <end position="143"/>
    </location>
</feature>
<keyword evidence="15" id="KW-0496">Mitochondrion</keyword>
<evidence type="ECO:0000256" key="13">
    <source>
        <dbReference type="RuleBase" id="RU004450"/>
    </source>
</evidence>
<evidence type="ECO:0000256" key="9">
    <source>
        <dbReference type="ARBA" id="ARBA00022989"/>
    </source>
</evidence>
<dbReference type="EMBL" id="MT862410">
    <property type="protein sequence ID" value="QNV11875.1"/>
    <property type="molecule type" value="Genomic_DNA"/>
</dbReference>
<comment type="subunit">
    <text evidence="4">F-type ATPases have 2 components, CF(1) - the catalytic core - and CF(0) - the membrane proton channel. CF(1) has five subunits: alpha(3), beta(3), gamma(1), delta(1), epsilon(1). CF(0) has three main subunits: a, b and c.</text>
</comment>
<keyword evidence="6" id="KW-0138">CF(0)</keyword>
<evidence type="ECO:0000256" key="10">
    <source>
        <dbReference type="ARBA" id="ARBA00023065"/>
    </source>
</evidence>
<feature type="transmembrane region" description="Helical" evidence="14">
    <location>
        <begin position="181"/>
        <end position="204"/>
    </location>
</feature>
<dbReference type="PANTHER" id="PTHR11410">
    <property type="entry name" value="ATP SYNTHASE SUBUNIT A"/>
    <property type="match status" value="1"/>
</dbReference>
<keyword evidence="12" id="KW-0066">ATP synthesis</keyword>
<dbReference type="InterPro" id="IPR045083">
    <property type="entry name" value="ATP_synth_F0_asu_bact/mt"/>
</dbReference>
<dbReference type="AlphaFoldDB" id="A0A7L7S0Z8"/>
<protein>
    <recommendedName>
        <fullName evidence="13">ATP synthase subunit a</fullName>
    </recommendedName>
</protein>
<dbReference type="GO" id="GO:0046933">
    <property type="term" value="F:proton-transporting ATP synthase activity, rotational mechanism"/>
    <property type="evidence" value="ECO:0007669"/>
    <property type="project" value="TreeGrafter"/>
</dbReference>
<evidence type="ECO:0000313" key="15">
    <source>
        <dbReference type="EMBL" id="QNV11875.1"/>
    </source>
</evidence>
<evidence type="ECO:0000256" key="3">
    <source>
        <dbReference type="ARBA" id="ARBA00006810"/>
    </source>
</evidence>
<dbReference type="GO" id="GO:0005743">
    <property type="term" value="C:mitochondrial inner membrane"/>
    <property type="evidence" value="ECO:0007669"/>
    <property type="project" value="UniProtKB-SubCell"/>
</dbReference>
<evidence type="ECO:0000256" key="6">
    <source>
        <dbReference type="ARBA" id="ARBA00022547"/>
    </source>
</evidence>
<dbReference type="PROSITE" id="PS00449">
    <property type="entry name" value="ATPASE_A"/>
    <property type="match status" value="1"/>
</dbReference>
<accession>A0A7L7S0Z8</accession>
<keyword evidence="8" id="KW-0375">Hydrogen ion transport</keyword>
<evidence type="ECO:0000256" key="14">
    <source>
        <dbReference type="SAM" id="Phobius"/>
    </source>
</evidence>
<evidence type="ECO:0000256" key="4">
    <source>
        <dbReference type="ARBA" id="ARBA00011648"/>
    </source>
</evidence>
<name>A0A7L7S0Z8_9HYME</name>
<dbReference type="GO" id="GO:0045259">
    <property type="term" value="C:proton-transporting ATP synthase complex"/>
    <property type="evidence" value="ECO:0007669"/>
    <property type="project" value="UniProtKB-KW"/>
</dbReference>
<feature type="transmembrane region" description="Helical" evidence="14">
    <location>
        <begin position="98"/>
        <end position="117"/>
    </location>
</feature>
<evidence type="ECO:0000256" key="12">
    <source>
        <dbReference type="ARBA" id="ARBA00023310"/>
    </source>
</evidence>
<dbReference type="InterPro" id="IPR023011">
    <property type="entry name" value="ATP_synth_F0_asu_AS"/>
</dbReference>
<dbReference type="Gene3D" id="1.20.120.220">
    <property type="entry name" value="ATP synthase, F0 complex, subunit A"/>
    <property type="match status" value="1"/>
</dbReference>
<dbReference type="NCBIfam" id="TIGR01131">
    <property type="entry name" value="ATP_synt_6_or_A"/>
    <property type="match status" value="1"/>
</dbReference>
<organism evidence="15">
    <name type="scientific">Mellinus arvensis</name>
    <name type="common">field digger wasp</name>
    <dbReference type="NCBI Taxonomy" id="1507147"/>
    <lineage>
        <taxon>Eukaryota</taxon>
        <taxon>Metazoa</taxon>
        <taxon>Ecdysozoa</taxon>
        <taxon>Arthropoda</taxon>
        <taxon>Hexapoda</taxon>
        <taxon>Insecta</taxon>
        <taxon>Pterygota</taxon>
        <taxon>Neoptera</taxon>
        <taxon>Endopterygota</taxon>
        <taxon>Hymenoptera</taxon>
        <taxon>Apocrita</taxon>
        <taxon>Aculeata</taxon>
        <taxon>Apoidea</taxon>
        <taxon>Crabronidae</taxon>
        <taxon>Mellininae</taxon>
        <taxon>Mellinini</taxon>
        <taxon>Mellinus</taxon>
    </lineage>
</organism>
<keyword evidence="7 14" id="KW-0812">Transmembrane</keyword>
<evidence type="ECO:0000256" key="5">
    <source>
        <dbReference type="ARBA" id="ARBA00022448"/>
    </source>
</evidence>
<evidence type="ECO:0000256" key="8">
    <source>
        <dbReference type="ARBA" id="ARBA00022781"/>
    </source>
</evidence>
<dbReference type="Pfam" id="PF00119">
    <property type="entry name" value="ATP-synt_A"/>
    <property type="match status" value="1"/>
</dbReference>
<comment type="similarity">
    <text evidence="3">Belongs to the ATPase A chain family.</text>
</comment>
<dbReference type="PANTHER" id="PTHR11410:SF0">
    <property type="entry name" value="ATP SYNTHASE SUBUNIT A"/>
    <property type="match status" value="1"/>
</dbReference>
<feature type="transmembrane region" description="Helical" evidence="14">
    <location>
        <begin position="20"/>
        <end position="38"/>
    </location>
</feature>
<proteinExistence type="inferred from homology"/>
<evidence type="ECO:0000256" key="1">
    <source>
        <dbReference type="ARBA" id="ARBA00002070"/>
    </source>
</evidence>
<evidence type="ECO:0000256" key="2">
    <source>
        <dbReference type="ARBA" id="ARBA00004141"/>
    </source>
</evidence>
<dbReference type="InterPro" id="IPR035908">
    <property type="entry name" value="F0_ATP_A_sf"/>
</dbReference>